<name>A0ABM7WM29_9ACTN</name>
<accession>A0ABM7WM29</accession>
<keyword evidence="3" id="KW-1185">Reference proteome</keyword>
<evidence type="ECO:0008006" key="4">
    <source>
        <dbReference type="Google" id="ProtNLM"/>
    </source>
</evidence>
<gene>
    <name evidence="2" type="ORF">CE91St30_27940</name>
</gene>
<dbReference type="EMBL" id="AP025564">
    <property type="protein sequence ID" value="BDE97461.1"/>
    <property type="molecule type" value="Genomic_DNA"/>
</dbReference>
<organism evidence="2 3">
    <name type="scientific">Raoultibacter timonensis</name>
    <dbReference type="NCBI Taxonomy" id="1907662"/>
    <lineage>
        <taxon>Bacteria</taxon>
        <taxon>Bacillati</taxon>
        <taxon>Actinomycetota</taxon>
        <taxon>Coriobacteriia</taxon>
        <taxon>Eggerthellales</taxon>
        <taxon>Eggerthellaceae</taxon>
        <taxon>Raoultibacter</taxon>
    </lineage>
</organism>
<dbReference type="Gene3D" id="1.20.120.20">
    <property type="entry name" value="Apolipoprotein"/>
    <property type="match status" value="1"/>
</dbReference>
<evidence type="ECO:0000256" key="1">
    <source>
        <dbReference type="SAM" id="MobiDB-lite"/>
    </source>
</evidence>
<dbReference type="Proteomes" id="UP001320544">
    <property type="component" value="Chromosome"/>
</dbReference>
<protein>
    <recommendedName>
        <fullName evidence="4">Late embryogenesis abundant protein</fullName>
    </recommendedName>
</protein>
<dbReference type="RefSeq" id="WP_244386758.1">
    <property type="nucleotide sequence ID" value="NZ_AP025564.1"/>
</dbReference>
<evidence type="ECO:0000313" key="2">
    <source>
        <dbReference type="EMBL" id="BDE97461.1"/>
    </source>
</evidence>
<feature type="region of interest" description="Disordered" evidence="1">
    <location>
        <begin position="44"/>
        <end position="75"/>
    </location>
</feature>
<evidence type="ECO:0000313" key="3">
    <source>
        <dbReference type="Proteomes" id="UP001320544"/>
    </source>
</evidence>
<proteinExistence type="predicted"/>
<reference evidence="2 3" key="1">
    <citation type="submission" date="2022-01" db="EMBL/GenBank/DDBJ databases">
        <title>Novel bile acid biosynthetic pathways are enriched in the microbiome of centenarians.</title>
        <authorList>
            <person name="Sato Y."/>
            <person name="Atarashi K."/>
            <person name="Plichta R.D."/>
            <person name="Arai Y."/>
            <person name="Sasajima S."/>
            <person name="Kearney M.S."/>
            <person name="Suda W."/>
            <person name="Takeshita K."/>
            <person name="Sasaki T."/>
            <person name="Okamoto S."/>
            <person name="Skelly N.A."/>
            <person name="Okamura Y."/>
            <person name="Vlamakis H."/>
            <person name="Li Y."/>
            <person name="Tanoue T."/>
            <person name="Takei H."/>
            <person name="Nittono H."/>
            <person name="Narushima S."/>
            <person name="Irie J."/>
            <person name="Itoh H."/>
            <person name="Moriya K."/>
            <person name="Sugiura Y."/>
            <person name="Suematsu M."/>
            <person name="Moritoki N."/>
            <person name="Shibata S."/>
            <person name="Littman R.D."/>
            <person name="Fischbach A.M."/>
            <person name="Uwamino Y."/>
            <person name="Inoue T."/>
            <person name="Honda A."/>
            <person name="Hattori M."/>
            <person name="Murai T."/>
            <person name="Xavier J.R."/>
            <person name="Hirose N."/>
            <person name="Honda K."/>
        </authorList>
    </citation>
    <scope>NUCLEOTIDE SEQUENCE [LARGE SCALE GENOMIC DNA]</scope>
    <source>
        <strain evidence="2 3">CE91-St30</strain>
    </source>
</reference>
<sequence length="92" mass="9115">MKNALIAVAALGAAFVIGSKMMGSSPKEVAGTIAANASSAVEEAKQKAGKAASHTKKKASKAAESMEETAHGAEKAVKDVVSNVASDVKSAS</sequence>